<organism evidence="6 7">
    <name type="scientific">Talaromyces amestolkiae</name>
    <dbReference type="NCBI Taxonomy" id="1196081"/>
    <lineage>
        <taxon>Eukaryota</taxon>
        <taxon>Fungi</taxon>
        <taxon>Dikarya</taxon>
        <taxon>Ascomycota</taxon>
        <taxon>Pezizomycotina</taxon>
        <taxon>Eurotiomycetes</taxon>
        <taxon>Eurotiomycetidae</taxon>
        <taxon>Eurotiales</taxon>
        <taxon>Trichocomaceae</taxon>
        <taxon>Talaromyces</taxon>
        <taxon>Talaromyces sect. Talaromyces</taxon>
    </lineage>
</organism>
<evidence type="ECO:0008006" key="8">
    <source>
        <dbReference type="Google" id="ProtNLM"/>
    </source>
</evidence>
<evidence type="ECO:0000256" key="5">
    <source>
        <dbReference type="ARBA" id="ARBA00023242"/>
    </source>
</evidence>
<protein>
    <recommendedName>
        <fullName evidence="8">Transcription factor domain-containing protein</fullName>
    </recommendedName>
</protein>
<evidence type="ECO:0000313" key="7">
    <source>
        <dbReference type="Proteomes" id="UP000249363"/>
    </source>
</evidence>
<keyword evidence="1" id="KW-0479">Metal-binding</keyword>
<keyword evidence="4" id="KW-0804">Transcription</keyword>
<evidence type="ECO:0000256" key="4">
    <source>
        <dbReference type="ARBA" id="ARBA00023163"/>
    </source>
</evidence>
<accession>A0A364LCM9</accession>
<keyword evidence="7" id="KW-1185">Reference proteome</keyword>
<dbReference type="Proteomes" id="UP000249363">
    <property type="component" value="Unassembled WGS sequence"/>
</dbReference>
<evidence type="ECO:0000256" key="1">
    <source>
        <dbReference type="ARBA" id="ARBA00022723"/>
    </source>
</evidence>
<gene>
    <name evidence="6" type="ORF">BHQ10_009592</name>
</gene>
<dbReference type="GO" id="GO:0046872">
    <property type="term" value="F:metal ion binding"/>
    <property type="evidence" value="ECO:0007669"/>
    <property type="project" value="UniProtKB-KW"/>
</dbReference>
<dbReference type="STRING" id="1196081.A0A364LCM9"/>
<proteinExistence type="predicted"/>
<dbReference type="EMBL" id="MIKG01000025">
    <property type="protein sequence ID" value="RAO73580.1"/>
    <property type="molecule type" value="Genomic_DNA"/>
</dbReference>
<evidence type="ECO:0000256" key="2">
    <source>
        <dbReference type="ARBA" id="ARBA00022833"/>
    </source>
</evidence>
<reference evidence="6 7" key="1">
    <citation type="journal article" date="2017" name="Biotechnol. Biofuels">
        <title>Differential beta-glucosidase expression as a function of carbon source availability in Talaromyces amestolkiae: a genomic and proteomic approach.</title>
        <authorList>
            <person name="de Eugenio L.I."/>
            <person name="Mendez-Liter J.A."/>
            <person name="Nieto-Dominguez M."/>
            <person name="Alonso L."/>
            <person name="Gil-Munoz J."/>
            <person name="Barriuso J."/>
            <person name="Prieto A."/>
            <person name="Martinez M.J."/>
        </authorList>
    </citation>
    <scope>NUCLEOTIDE SEQUENCE [LARGE SCALE GENOMIC DNA]</scope>
    <source>
        <strain evidence="6 7">CIB</strain>
    </source>
</reference>
<dbReference type="PANTHER" id="PTHR47660:SF3">
    <property type="entry name" value="FINGER DOMAIN PROTEIN, PUTATIVE (AFU_ORTHOLOGUE AFUA_4G03310)-RELATED"/>
    <property type="match status" value="1"/>
</dbReference>
<sequence>MTSPINDADFALDNTLAMSNTELANLEGLDLLNPDIDFADFLTTSQTDDGKIISSSPIMEMAPDPQRLTHSSNELSLSIPLSLPTYTPRSLIQRPKVKPGTGRIANLMFHTLKSYPQMMLRPDTLPPFIHPAWVLVHMVSSRVWGSRKLFWRNVRMECERLCEEYPRMKKGELLAAMQALAIYIIMRLDEGETEYNNFDLLLCKTVILISKEHNRNDNTDTVQSVSSDIDRESKWQKWIYTESHRRLCIVYKIINMLIYFEPSGDCDSRGTGLILAPLPARKQLWEANDEITWNMETDRESKPDSRTDTTETFSASSSTTFGLATNGELVTLDMRQGQNFCANAALSMHTQQSLLNGGSSSSSPKIRANWEDWCAGMDGLGGLVMLAASLVE</sequence>
<dbReference type="PANTHER" id="PTHR47660">
    <property type="entry name" value="TRANSCRIPTION FACTOR WITH C2H2 AND ZN(2)-CYS(6) DNA BINDING DOMAIN (EUROFUNG)-RELATED-RELATED"/>
    <property type="match status" value="1"/>
</dbReference>
<keyword evidence="2" id="KW-0862">Zinc</keyword>
<dbReference type="GeneID" id="63798806"/>
<dbReference type="AlphaFoldDB" id="A0A364LCM9"/>
<name>A0A364LCM9_TALAM</name>
<keyword evidence="5" id="KW-0539">Nucleus</keyword>
<evidence type="ECO:0000313" key="6">
    <source>
        <dbReference type="EMBL" id="RAO73580.1"/>
    </source>
</evidence>
<dbReference type="OrthoDB" id="5423818at2759"/>
<dbReference type="RefSeq" id="XP_040738094.1">
    <property type="nucleotide sequence ID" value="XM_040882524.1"/>
</dbReference>
<comment type="caution">
    <text evidence="6">The sequence shown here is derived from an EMBL/GenBank/DDBJ whole genome shotgun (WGS) entry which is preliminary data.</text>
</comment>
<keyword evidence="3" id="KW-0805">Transcription regulation</keyword>
<evidence type="ECO:0000256" key="3">
    <source>
        <dbReference type="ARBA" id="ARBA00023015"/>
    </source>
</evidence>